<keyword evidence="2" id="KW-0962">Peroxisome biogenesis</keyword>
<dbReference type="AlphaFoldDB" id="A0A7J6Y734"/>
<organism evidence="5 6">
    <name type="scientific">Trypanosoma cruzi</name>
    <dbReference type="NCBI Taxonomy" id="5693"/>
    <lineage>
        <taxon>Eukaryota</taxon>
        <taxon>Discoba</taxon>
        <taxon>Euglenozoa</taxon>
        <taxon>Kinetoplastea</taxon>
        <taxon>Metakinetoplastina</taxon>
        <taxon>Trypanosomatida</taxon>
        <taxon>Trypanosomatidae</taxon>
        <taxon>Trypanosoma</taxon>
        <taxon>Schizotrypanum</taxon>
    </lineage>
</organism>
<accession>A0A7J6Y734</accession>
<dbReference type="PANTHER" id="PTHR13299:SF0">
    <property type="entry name" value="PEROXISOMAL MEMBRANE PROTEIN PEX16"/>
    <property type="match status" value="1"/>
</dbReference>
<evidence type="ECO:0000256" key="2">
    <source>
        <dbReference type="RuleBase" id="RU365003"/>
    </source>
</evidence>
<proteinExistence type="inferred from homology"/>
<evidence type="ECO:0000313" key="6">
    <source>
        <dbReference type="Proteomes" id="UP000583944"/>
    </source>
</evidence>
<dbReference type="Pfam" id="PF08610">
    <property type="entry name" value="Pex16"/>
    <property type="match status" value="1"/>
</dbReference>
<reference evidence="5 6" key="1">
    <citation type="journal article" date="2019" name="Genome Biol. Evol.">
        <title>Nanopore Sequencing Significantly Improves Genome Assembly of the Protozoan Parasite Trypanosoma cruzi.</title>
        <authorList>
            <person name="Diaz-Viraque F."/>
            <person name="Pita S."/>
            <person name="Greif G."/>
            <person name="de Souza R.C.M."/>
            <person name="Iraola G."/>
            <person name="Robello C."/>
        </authorList>
    </citation>
    <scope>NUCLEOTIDE SEQUENCE [LARGE SCALE GENOMIC DNA]</scope>
    <source>
        <strain evidence="5 6">Berenice</strain>
    </source>
</reference>
<evidence type="ECO:0000256" key="4">
    <source>
        <dbReference type="SAM" id="SignalP"/>
    </source>
</evidence>
<feature type="compositionally biased region" description="Low complexity" evidence="3">
    <location>
        <begin position="412"/>
        <end position="426"/>
    </location>
</feature>
<dbReference type="Proteomes" id="UP000583944">
    <property type="component" value="Unassembled WGS sequence"/>
</dbReference>
<gene>
    <name evidence="5" type="ORF">ECC02_004771</name>
</gene>
<protein>
    <recommendedName>
        <fullName evidence="2">Peroxisomal membrane protein PEX16</fullName>
    </recommendedName>
</protein>
<comment type="similarity">
    <text evidence="1 2">Belongs to the peroxin-16 family.</text>
</comment>
<dbReference type="InterPro" id="IPR013919">
    <property type="entry name" value="Pex16"/>
</dbReference>
<dbReference type="VEuPathDB" id="TriTrypDB:BCY84_02016"/>
<feature type="compositionally biased region" description="Polar residues" evidence="3">
    <location>
        <begin position="397"/>
        <end position="406"/>
    </location>
</feature>
<evidence type="ECO:0000256" key="1">
    <source>
        <dbReference type="ARBA" id="ARBA00009505"/>
    </source>
</evidence>
<sequence>MPLCSFVFCFFCWTDSEDSGSFSPWKRNREREKERTFATMSSLFQSYVLWVRDNAENALSVERFTQLVVRIVTDPRNFITTEFAWTLAKLHSLSNRMIISTAGRRVGFTEKVAIVIRTLVEIECLLELGLRRFFGHEAAWTVLLALQSIKCVLNMLVHQQLFLVPWIWAAVRQRLQLMLQQFMRLPDYGRRISSAVAEGFSASPATQVSLAPVRSGTVGPANVRLVIPRVALRQTHHSTAAGSGEKENVVKTSESLRCTGIDLLGLLVDLVLVLRPLLLLYFSRRAFPYGRTGIATLPVAPMASGQTRSSEKDGTPAMNDADDYDGLFLVRAAMSDGVSNSLLSSWGVGLSFFGLDTVLALLSRYIRRHRVPVVYINNSETCDLPESDVGVKDGELSSRSNDVNSHSPHHLGNSTSGNHASSNGSSAPLPPLLPRPPTGDVAELAPVLSRDSLRVQQIVRNIAFSFLRDPFFPALLQKFVYEHFVVGRVNRIPVLGPIFGFQVAYFLCKQHYCFMYLLE</sequence>
<keyword evidence="4" id="KW-0732">Signal</keyword>
<dbReference type="PANTHER" id="PTHR13299">
    <property type="entry name" value="PEROXISOMAL MEMBRANE PROTEIN PEX16"/>
    <property type="match status" value="1"/>
</dbReference>
<comment type="caution">
    <text evidence="5">The sequence shown here is derived from an EMBL/GenBank/DDBJ whole genome shotgun (WGS) entry which is preliminary data.</text>
</comment>
<dbReference type="VEuPathDB" id="TriTrypDB:ECC02_004771"/>
<keyword evidence="2" id="KW-0576">Peroxisome</keyword>
<evidence type="ECO:0000256" key="3">
    <source>
        <dbReference type="SAM" id="MobiDB-lite"/>
    </source>
</evidence>
<dbReference type="GO" id="GO:0005778">
    <property type="term" value="C:peroxisomal membrane"/>
    <property type="evidence" value="ECO:0007669"/>
    <property type="project" value="UniProtKB-SubCell"/>
</dbReference>
<dbReference type="EMBL" id="JABDHM010000029">
    <property type="protein sequence ID" value="KAF5222256.1"/>
    <property type="molecule type" value="Genomic_DNA"/>
</dbReference>
<feature type="region of interest" description="Disordered" evidence="3">
    <location>
        <begin position="386"/>
        <end position="432"/>
    </location>
</feature>
<name>A0A7J6Y734_TRYCR</name>
<feature type="chain" id="PRO_5029802826" description="Peroxisomal membrane protein PEX16" evidence="4">
    <location>
        <begin position="17"/>
        <end position="519"/>
    </location>
</feature>
<dbReference type="GO" id="GO:0007031">
    <property type="term" value="P:peroxisome organization"/>
    <property type="evidence" value="ECO:0007669"/>
    <property type="project" value="UniProtKB-KW"/>
</dbReference>
<evidence type="ECO:0000313" key="5">
    <source>
        <dbReference type="EMBL" id="KAF5222256.1"/>
    </source>
</evidence>
<feature type="signal peptide" evidence="4">
    <location>
        <begin position="1"/>
        <end position="16"/>
    </location>
</feature>
<comment type="subcellular location">
    <subcellularLocation>
        <location evidence="2">Peroxisome membrane</location>
    </subcellularLocation>
</comment>